<comment type="pathway">
    <text evidence="12">Membrane lipid metabolism; glycerophospholipid metabolism.</text>
</comment>
<comment type="similarity">
    <text evidence="12">Belongs to the UbiA prenyltransferase family. DGGGP synthase subfamily.</text>
</comment>
<evidence type="ECO:0000256" key="1">
    <source>
        <dbReference type="ARBA" id="ARBA00004651"/>
    </source>
</evidence>
<evidence type="ECO:0000256" key="7">
    <source>
        <dbReference type="ARBA" id="ARBA00022989"/>
    </source>
</evidence>
<keyword evidence="10 12" id="KW-0594">Phospholipid biosynthesis</keyword>
<evidence type="ECO:0000256" key="9">
    <source>
        <dbReference type="ARBA" id="ARBA00023136"/>
    </source>
</evidence>
<keyword evidence="8 12" id="KW-0443">Lipid metabolism</keyword>
<comment type="cofactor">
    <cofactor evidence="12">
        <name>Mg(2+)</name>
        <dbReference type="ChEBI" id="CHEBI:18420"/>
    </cofactor>
</comment>
<dbReference type="GO" id="GO:0046474">
    <property type="term" value="P:glycerophospholipid biosynthetic process"/>
    <property type="evidence" value="ECO:0007669"/>
    <property type="project" value="UniProtKB-UniRule"/>
</dbReference>
<dbReference type="CDD" id="cd13961">
    <property type="entry name" value="PT_UbiA_DGGGPS"/>
    <property type="match status" value="1"/>
</dbReference>
<dbReference type="HAMAP" id="MF_01286">
    <property type="entry name" value="DGGGP_synth"/>
    <property type="match status" value="1"/>
</dbReference>
<dbReference type="Pfam" id="PF01040">
    <property type="entry name" value="UbiA"/>
    <property type="match status" value="1"/>
</dbReference>
<dbReference type="InterPro" id="IPR050475">
    <property type="entry name" value="Prenyltransferase_related"/>
</dbReference>
<sequence length="281" mass="30530">MGKLGAYVEISRPKNALMSILGALTGWVNSTSVYDGRLILACLIPPLVLMAGNAINDYYDAEIDAINKPYRPIPSGRISKREALNIYIALSLFGIALSIFLGFIEFLIVTAFSLSWYAYARWLKRTGVPGNALVSLGVAFTLIFGSLAAGNLTNKVIIFSSVAFTSNLIREFVKAVEDLPGDRAHGVRTIAVRIGVKRTGILVFLLSLATVVLTILPVIFRLTGIIYLSLSVIISLSILMLTSAICLKGKLEERARETSSLIKVSMFLGLLGMLLDPFRVV</sequence>
<feature type="transmembrane region" description="Helical" evidence="12">
    <location>
        <begin position="132"/>
        <end position="152"/>
    </location>
</feature>
<dbReference type="GO" id="GO:0005886">
    <property type="term" value="C:plasma membrane"/>
    <property type="evidence" value="ECO:0007669"/>
    <property type="project" value="UniProtKB-SubCell"/>
</dbReference>
<keyword evidence="3 12" id="KW-0444">Lipid biosynthesis</keyword>
<gene>
    <name evidence="13" type="ORF">D9Q81_01830</name>
</gene>
<accession>A0A429G8F5</accession>
<dbReference type="RefSeq" id="WP_125740829.1">
    <property type="nucleotide sequence ID" value="NZ_RCOR01000014.1"/>
</dbReference>
<evidence type="ECO:0000256" key="11">
    <source>
        <dbReference type="ARBA" id="ARBA00023264"/>
    </source>
</evidence>
<dbReference type="Gene3D" id="1.10.357.140">
    <property type="entry name" value="UbiA prenyltransferase"/>
    <property type="match status" value="1"/>
</dbReference>
<dbReference type="GO" id="GO:0000287">
    <property type="term" value="F:magnesium ion binding"/>
    <property type="evidence" value="ECO:0007669"/>
    <property type="project" value="UniProtKB-UniRule"/>
</dbReference>
<protein>
    <recommendedName>
        <fullName evidence="12">Digeranylgeranylglyceryl phosphate synthase</fullName>
        <shortName evidence="12">DGGGP synthase</shortName>
        <shortName evidence="12">DGGGPS</shortName>
        <ecNumber evidence="12">2.5.1.42</ecNumber>
    </recommendedName>
    <alternativeName>
        <fullName evidence="12">(S)-2,3-di-O-geranylgeranylglyceryl phosphate synthase</fullName>
    </alternativeName>
    <alternativeName>
        <fullName evidence="12">Geranylgeranylglycerol-phosphate geranylgeranyltransferase</fullName>
    </alternativeName>
</protein>
<evidence type="ECO:0000313" key="14">
    <source>
        <dbReference type="Proteomes" id="UP000278149"/>
    </source>
</evidence>
<dbReference type="Gene3D" id="1.20.120.1780">
    <property type="entry name" value="UbiA prenyltransferase"/>
    <property type="match status" value="1"/>
</dbReference>
<dbReference type="Proteomes" id="UP000278149">
    <property type="component" value="Unassembled WGS sequence"/>
</dbReference>
<dbReference type="InterPro" id="IPR023547">
    <property type="entry name" value="DGGGP_synth"/>
</dbReference>
<evidence type="ECO:0000256" key="10">
    <source>
        <dbReference type="ARBA" id="ARBA00023209"/>
    </source>
</evidence>
<dbReference type="PANTHER" id="PTHR42723:SF1">
    <property type="entry name" value="CHLOROPHYLL SYNTHASE, CHLOROPLASTIC"/>
    <property type="match status" value="1"/>
</dbReference>
<evidence type="ECO:0000256" key="12">
    <source>
        <dbReference type="HAMAP-Rule" id="MF_01286"/>
    </source>
</evidence>
<dbReference type="EMBL" id="RCOR01000014">
    <property type="protein sequence ID" value="RSN70073.1"/>
    <property type="molecule type" value="Genomic_DNA"/>
</dbReference>
<evidence type="ECO:0000256" key="3">
    <source>
        <dbReference type="ARBA" id="ARBA00022516"/>
    </source>
</evidence>
<dbReference type="AlphaFoldDB" id="A0A429G8F5"/>
<comment type="caution">
    <text evidence="13">The sequence shown here is derived from an EMBL/GenBank/DDBJ whole genome shotgun (WGS) entry which is preliminary data.</text>
</comment>
<evidence type="ECO:0000256" key="6">
    <source>
        <dbReference type="ARBA" id="ARBA00022842"/>
    </source>
</evidence>
<keyword evidence="2 12" id="KW-1003">Cell membrane</keyword>
<evidence type="ECO:0000313" key="13">
    <source>
        <dbReference type="EMBL" id="RSN70073.1"/>
    </source>
</evidence>
<keyword evidence="11 12" id="KW-1208">Phospholipid metabolism</keyword>
<keyword evidence="4 12" id="KW-0808">Transferase</keyword>
<dbReference type="UniPathway" id="UPA00940"/>
<dbReference type="PANTHER" id="PTHR42723">
    <property type="entry name" value="CHLOROPHYLL SYNTHASE"/>
    <property type="match status" value="1"/>
</dbReference>
<keyword evidence="5 12" id="KW-0812">Transmembrane</keyword>
<comment type="subcellular location">
    <subcellularLocation>
        <location evidence="1 12">Cell membrane</location>
        <topology evidence="1 12">Multi-pass membrane protein</topology>
    </subcellularLocation>
</comment>
<reference evidence="13 14" key="1">
    <citation type="submission" date="2018-10" db="EMBL/GenBank/DDBJ databases">
        <title>Co-occurring genomic capacity for anaerobic methane metabolism and dissimilatory sulfite reduction discovered in the Korarchaeota.</title>
        <authorList>
            <person name="Mckay L.J."/>
            <person name="Dlakic M."/>
            <person name="Fields M.W."/>
            <person name="Delmont T.O."/>
            <person name="Eren A.M."/>
            <person name="Jay Z.J."/>
            <person name="Klingelsmith K.B."/>
            <person name="Rusch D.B."/>
            <person name="Inskeep W.P."/>
        </authorList>
    </citation>
    <scope>NUCLEOTIDE SEQUENCE [LARGE SCALE GENOMIC DNA]</scope>
    <source>
        <strain evidence="13 14">WS</strain>
    </source>
</reference>
<comment type="function">
    <text evidence="12">Prenyltransferase that catalyzes the transfer of the geranylgeranyl moiety of geranylgeranyl diphosphate (GGPP) to the C2 hydroxyl of (S)-3-O-geranylgeranylglyceryl phosphate (GGGP). This reaction is the second ether-bond-formation step in the biosynthesis of archaeal membrane lipids.</text>
</comment>
<dbReference type="GO" id="GO:0047295">
    <property type="term" value="F:geranylgeranylglycerol-phosphate geranylgeranyltransferase activity"/>
    <property type="evidence" value="ECO:0007669"/>
    <property type="project" value="UniProtKB-UniRule"/>
</dbReference>
<evidence type="ECO:0000256" key="5">
    <source>
        <dbReference type="ARBA" id="ARBA00022692"/>
    </source>
</evidence>
<evidence type="ECO:0000256" key="4">
    <source>
        <dbReference type="ARBA" id="ARBA00022679"/>
    </source>
</evidence>
<comment type="catalytic activity">
    <reaction evidence="12">
        <text>sn-3-O-(geranylgeranyl)glycerol 1-phosphate + (2E,6E,10E)-geranylgeranyl diphosphate = 2,3-bis-O-(geranylgeranyl)-sn-glycerol 1-phosphate + diphosphate</text>
        <dbReference type="Rhea" id="RHEA:18109"/>
        <dbReference type="ChEBI" id="CHEBI:33019"/>
        <dbReference type="ChEBI" id="CHEBI:57677"/>
        <dbReference type="ChEBI" id="CHEBI:58756"/>
        <dbReference type="ChEBI" id="CHEBI:58837"/>
        <dbReference type="EC" id="2.5.1.42"/>
    </reaction>
</comment>
<comment type="caution">
    <text evidence="12">Lacks conserved residue(s) required for the propagation of feature annotation.</text>
</comment>
<feature type="transmembrane region" description="Helical" evidence="12">
    <location>
        <begin position="201"/>
        <end position="220"/>
    </location>
</feature>
<feature type="transmembrane region" description="Helical" evidence="12">
    <location>
        <begin position="226"/>
        <end position="247"/>
    </location>
</feature>
<evidence type="ECO:0000256" key="2">
    <source>
        <dbReference type="ARBA" id="ARBA00022475"/>
    </source>
</evidence>
<keyword evidence="9 12" id="KW-0472">Membrane</keyword>
<organism evidence="13 14">
    <name type="scientific">Candidatus Korarchaeum cryptofilum</name>
    <dbReference type="NCBI Taxonomy" id="498846"/>
    <lineage>
        <taxon>Archaea</taxon>
        <taxon>Thermoproteota</taxon>
        <taxon>Candidatus Korarchaeia</taxon>
        <taxon>Candidatus Korarchaeales</taxon>
        <taxon>Candidatus Korarchaeaceae</taxon>
        <taxon>Candidatus Korarchaeum</taxon>
    </lineage>
</organism>
<name>A0A429G8F5_9CREN</name>
<dbReference type="InterPro" id="IPR000537">
    <property type="entry name" value="UbiA_prenyltransferase"/>
</dbReference>
<dbReference type="EC" id="2.5.1.42" evidence="12"/>
<keyword evidence="7 12" id="KW-1133">Transmembrane helix</keyword>
<proteinExistence type="inferred from homology"/>
<feature type="transmembrane region" description="Helical" evidence="12">
    <location>
        <begin position="86"/>
        <end position="112"/>
    </location>
</feature>
<evidence type="ECO:0000256" key="8">
    <source>
        <dbReference type="ARBA" id="ARBA00023098"/>
    </source>
</evidence>
<dbReference type="InterPro" id="IPR044878">
    <property type="entry name" value="UbiA_sf"/>
</dbReference>
<keyword evidence="6 12" id="KW-0460">Magnesium</keyword>